<dbReference type="RefSeq" id="WP_060928064.1">
    <property type="nucleotide sequence ID" value="NZ_FNSQ01000005.1"/>
</dbReference>
<sequence>MDSPSITLPPAVVPPRRPPTPFVAALVPVAAGVVLWMVTGSLLSLCFAALGPLMILASLIDGARSRRSAHRRARGESTTAWSAAEEQLTRLHHDERMLRWHRHPDAATALADPPLRGAEPVDATTEVVVGSGPGESRIRVTGGDDERGGEFRRRCTAIEAIPVVVPFGGGIAVRGCGPVVESVVRALVVQMSLRFGAAQISLVGEGLDEWGVADLSQAKVLRPGAFRLGLAHGGRPRPASDAVIWALEREAAVPEGITTVIDVLEPHSARMRTPRGVMPLGVECLSQVQAVAAAAVRPDDIDGGDRIPDLVRLADLDQVASQSTSNGLAVAVGRAEGCDVVLDIVDDGPHALVTGTTGSGKSELLVSWVTAIAGRYGPEEVSFVLADFKGGTAFEPLRSLPHVAAVITDLDERGARRGVSSLTAELRRREAILAAAGARDVREVGLMRLVIVVDEFAALLQEHSDLGAVFTDIAARGRALGMHLILGTQRAAGVVREALAANCPLRLSLRVSEASDSRFVIGSDAAADLPGGLGSRGLALVRRPQDAVAVLMRVGVTTASDRSDIVERWSQSTPPQSPWLPALPRIVPLAALRGGSPDDRVVLGLADEPEQQRQPIETLAVGIDRGLAVLGGPGSGRTSVLRALMTQRADALRVPDDLESAWDTITALAEGRRRLPALVVCDDIDAQLVGLPAEYAQHLARLWEQTLRAAAGTTFVLTATRPGGAAGRILEMLPVRGLLRMASRVDHIAAGGDSAGFDPARPPGRMRMLDREVQAVWVREEDPHASAPHRVRSRARGVVSWSPHAALTGLVTAGTSAVAALLGSTYPECDVVALSERREQPDGTRPVMLVGDTESWQRSWSLWQRVRAEGEILIRVENPGDLRQLAGVRDLPPYARPNAGRAWSLMADAGPRRVVLPALSAR</sequence>
<keyword evidence="4" id="KW-0812">Transmembrane</keyword>
<dbReference type="PANTHER" id="PTHR22683:SF1">
    <property type="entry name" value="TYPE VII SECRETION SYSTEM PROTEIN ESSC"/>
    <property type="match status" value="1"/>
</dbReference>
<dbReference type="InterPro" id="IPR002543">
    <property type="entry name" value="FtsK_dom"/>
</dbReference>
<dbReference type="AlphaFoldDB" id="A0A1H4N6F1"/>
<evidence type="ECO:0000313" key="7">
    <source>
        <dbReference type="Proteomes" id="UP000183750"/>
    </source>
</evidence>
<dbReference type="InterPro" id="IPR027417">
    <property type="entry name" value="P-loop_NTPase"/>
</dbReference>
<protein>
    <submittedName>
        <fullName evidence="6">DNA segregation ATPase FtsK/SpoIIIE, S-DNA-T family</fullName>
    </submittedName>
</protein>
<feature type="transmembrane region" description="Helical" evidence="4">
    <location>
        <begin position="45"/>
        <end position="63"/>
    </location>
</feature>
<gene>
    <name evidence="6" type="ORF">SAMN04489807_2376</name>
</gene>
<name>A0A1H4N6F1_9MICO</name>
<dbReference type="InterPro" id="IPR050206">
    <property type="entry name" value="FtsK/SpoIIIE/SftA"/>
</dbReference>
<organism evidence="6 7">
    <name type="scientific">Microbacterium hydrocarbonoxydans</name>
    <dbReference type="NCBI Taxonomy" id="273678"/>
    <lineage>
        <taxon>Bacteria</taxon>
        <taxon>Bacillati</taxon>
        <taxon>Actinomycetota</taxon>
        <taxon>Actinomycetes</taxon>
        <taxon>Micrococcales</taxon>
        <taxon>Microbacteriaceae</taxon>
        <taxon>Microbacterium</taxon>
    </lineage>
</organism>
<accession>A0A1H4N6F1</accession>
<evidence type="ECO:0000259" key="5">
    <source>
        <dbReference type="PROSITE" id="PS50901"/>
    </source>
</evidence>
<evidence type="ECO:0000256" key="1">
    <source>
        <dbReference type="ARBA" id="ARBA00022741"/>
    </source>
</evidence>
<feature type="domain" description="FtsK" evidence="5">
    <location>
        <begin position="337"/>
        <end position="518"/>
    </location>
</feature>
<dbReference type="GO" id="GO:0005524">
    <property type="term" value="F:ATP binding"/>
    <property type="evidence" value="ECO:0007669"/>
    <property type="project" value="UniProtKB-UniRule"/>
</dbReference>
<dbReference type="SUPFAM" id="SSF52540">
    <property type="entry name" value="P-loop containing nucleoside triphosphate hydrolases"/>
    <property type="match status" value="2"/>
</dbReference>
<dbReference type="PROSITE" id="PS50901">
    <property type="entry name" value="FTSK"/>
    <property type="match status" value="1"/>
</dbReference>
<dbReference type="GO" id="GO:0003677">
    <property type="term" value="F:DNA binding"/>
    <property type="evidence" value="ECO:0007669"/>
    <property type="project" value="InterPro"/>
</dbReference>
<keyword evidence="1 3" id="KW-0547">Nucleotide-binding</keyword>
<dbReference type="Proteomes" id="UP000183750">
    <property type="component" value="Unassembled WGS sequence"/>
</dbReference>
<keyword evidence="2 3" id="KW-0067">ATP-binding</keyword>
<dbReference type="InterPro" id="IPR003593">
    <property type="entry name" value="AAA+_ATPase"/>
</dbReference>
<evidence type="ECO:0000313" key="6">
    <source>
        <dbReference type="EMBL" id="SEB90869.1"/>
    </source>
</evidence>
<keyword evidence="4" id="KW-0472">Membrane</keyword>
<proteinExistence type="predicted"/>
<dbReference type="EMBL" id="FNSQ01000005">
    <property type="protein sequence ID" value="SEB90869.1"/>
    <property type="molecule type" value="Genomic_DNA"/>
</dbReference>
<evidence type="ECO:0000256" key="2">
    <source>
        <dbReference type="ARBA" id="ARBA00022840"/>
    </source>
</evidence>
<feature type="binding site" evidence="3">
    <location>
        <begin position="355"/>
        <end position="362"/>
    </location>
    <ligand>
        <name>ATP</name>
        <dbReference type="ChEBI" id="CHEBI:30616"/>
    </ligand>
</feature>
<keyword evidence="4" id="KW-1133">Transmembrane helix</keyword>
<dbReference type="CDD" id="cd01127">
    <property type="entry name" value="TrwB_TraG_TraD_VirD4"/>
    <property type="match status" value="1"/>
</dbReference>
<evidence type="ECO:0000256" key="4">
    <source>
        <dbReference type="SAM" id="Phobius"/>
    </source>
</evidence>
<reference evidence="7" key="1">
    <citation type="submission" date="2016-10" db="EMBL/GenBank/DDBJ databases">
        <authorList>
            <person name="Varghese N."/>
            <person name="Submissions S."/>
        </authorList>
    </citation>
    <scope>NUCLEOTIDE SEQUENCE [LARGE SCALE GENOMIC DNA]</scope>
    <source>
        <strain evidence="7">DSM 16089</strain>
    </source>
</reference>
<dbReference type="PANTHER" id="PTHR22683">
    <property type="entry name" value="SPORULATION PROTEIN RELATED"/>
    <property type="match status" value="1"/>
</dbReference>
<dbReference type="Pfam" id="PF01580">
    <property type="entry name" value="FtsK_SpoIIIE"/>
    <property type="match status" value="1"/>
</dbReference>
<evidence type="ECO:0000256" key="3">
    <source>
        <dbReference type="PROSITE-ProRule" id="PRU00289"/>
    </source>
</evidence>
<keyword evidence="7" id="KW-1185">Reference proteome</keyword>
<dbReference type="OrthoDB" id="9807790at2"/>
<dbReference type="SMART" id="SM00382">
    <property type="entry name" value="AAA"/>
    <property type="match status" value="2"/>
</dbReference>
<feature type="transmembrane region" description="Helical" evidence="4">
    <location>
        <begin position="20"/>
        <end position="38"/>
    </location>
</feature>
<dbReference type="Gene3D" id="3.40.50.300">
    <property type="entry name" value="P-loop containing nucleotide triphosphate hydrolases"/>
    <property type="match status" value="3"/>
</dbReference>